<keyword evidence="4" id="KW-1185">Reference proteome</keyword>
<evidence type="ECO:0000313" key="4">
    <source>
        <dbReference type="Proteomes" id="UP000288716"/>
    </source>
</evidence>
<evidence type="ECO:0000256" key="1">
    <source>
        <dbReference type="PROSITE-ProRule" id="PRU00047"/>
    </source>
</evidence>
<dbReference type="InterPro" id="IPR001878">
    <property type="entry name" value="Znf_CCHC"/>
</dbReference>
<dbReference type="VEuPathDB" id="VectorBase:LDEU010387"/>
<comment type="caution">
    <text evidence="3">The sequence shown here is derived from an EMBL/GenBank/DDBJ whole genome shotgun (WGS) entry which is preliminary data.</text>
</comment>
<organism evidence="3 4">
    <name type="scientific">Leptotrombidium deliense</name>
    <dbReference type="NCBI Taxonomy" id="299467"/>
    <lineage>
        <taxon>Eukaryota</taxon>
        <taxon>Metazoa</taxon>
        <taxon>Ecdysozoa</taxon>
        <taxon>Arthropoda</taxon>
        <taxon>Chelicerata</taxon>
        <taxon>Arachnida</taxon>
        <taxon>Acari</taxon>
        <taxon>Acariformes</taxon>
        <taxon>Trombidiformes</taxon>
        <taxon>Prostigmata</taxon>
        <taxon>Anystina</taxon>
        <taxon>Parasitengona</taxon>
        <taxon>Trombiculoidea</taxon>
        <taxon>Trombiculidae</taxon>
        <taxon>Leptotrombidium</taxon>
    </lineage>
</organism>
<feature type="domain" description="CCHC-type" evidence="2">
    <location>
        <begin position="181"/>
        <end position="196"/>
    </location>
</feature>
<protein>
    <recommendedName>
        <fullName evidence="2">CCHC-type domain-containing protein</fullName>
    </recommendedName>
</protein>
<dbReference type="SMART" id="SM00343">
    <property type="entry name" value="ZnF_C2HC"/>
    <property type="match status" value="2"/>
</dbReference>
<sequence length="200" mass="23627">MAQFIEHADFEYPLREYEPIPGVSITLHRSYIQSLGGEIVWQMNAPKPLKEKQRRAREEAEKKCRDVSLENAIALVGPKRFEANFMQSVFKHRLRGSCKSREKGYCEINRKRDSYFMIATFYGPDDYIERVRHYLEYVVSDRVLLESNPNYNKERHLRYLQHEACSQCLMYGHSEEQCKNCFYCSEPGHTKKTCPKKLVA</sequence>
<dbReference type="Gene3D" id="4.10.60.10">
    <property type="entry name" value="Zinc finger, CCHC-type"/>
    <property type="match status" value="1"/>
</dbReference>
<dbReference type="InterPro" id="IPR036875">
    <property type="entry name" value="Znf_CCHC_sf"/>
</dbReference>
<keyword evidence="1" id="KW-0862">Zinc</keyword>
<accession>A0A443S2E4</accession>
<dbReference type="GO" id="GO:0008270">
    <property type="term" value="F:zinc ion binding"/>
    <property type="evidence" value="ECO:0007669"/>
    <property type="project" value="UniProtKB-KW"/>
</dbReference>
<keyword evidence="1" id="KW-0863">Zinc-finger</keyword>
<dbReference type="GO" id="GO:0003676">
    <property type="term" value="F:nucleic acid binding"/>
    <property type="evidence" value="ECO:0007669"/>
    <property type="project" value="InterPro"/>
</dbReference>
<proteinExistence type="predicted"/>
<keyword evidence="1" id="KW-0479">Metal-binding</keyword>
<dbReference type="PROSITE" id="PS50158">
    <property type="entry name" value="ZF_CCHC"/>
    <property type="match status" value="1"/>
</dbReference>
<name>A0A443S2E4_9ACAR</name>
<evidence type="ECO:0000259" key="2">
    <source>
        <dbReference type="PROSITE" id="PS50158"/>
    </source>
</evidence>
<evidence type="ECO:0000313" key="3">
    <source>
        <dbReference type="EMBL" id="RWS21653.1"/>
    </source>
</evidence>
<gene>
    <name evidence="3" type="ORF">B4U80_14117</name>
</gene>
<dbReference type="SUPFAM" id="SSF57756">
    <property type="entry name" value="Retrovirus zinc finger-like domains"/>
    <property type="match status" value="1"/>
</dbReference>
<dbReference type="Proteomes" id="UP000288716">
    <property type="component" value="Unassembled WGS sequence"/>
</dbReference>
<dbReference type="AlphaFoldDB" id="A0A443S2E4"/>
<reference evidence="3 4" key="1">
    <citation type="journal article" date="2018" name="Gigascience">
        <title>Genomes of trombidid mites reveal novel predicted allergens and laterally-transferred genes associated with secondary metabolism.</title>
        <authorList>
            <person name="Dong X."/>
            <person name="Chaisiri K."/>
            <person name="Xia D."/>
            <person name="Armstrong S.D."/>
            <person name="Fang Y."/>
            <person name="Donnelly M.J."/>
            <person name="Kadowaki T."/>
            <person name="McGarry J.W."/>
            <person name="Darby A.C."/>
            <person name="Makepeace B.L."/>
        </authorList>
    </citation>
    <scope>NUCLEOTIDE SEQUENCE [LARGE SCALE GENOMIC DNA]</scope>
    <source>
        <strain evidence="3">UoL-UT</strain>
    </source>
</reference>
<dbReference type="EMBL" id="NCKV01011338">
    <property type="protein sequence ID" value="RWS21653.1"/>
    <property type="molecule type" value="Genomic_DNA"/>
</dbReference>